<evidence type="ECO:0000313" key="3">
    <source>
        <dbReference type="Proteomes" id="UP000799537"/>
    </source>
</evidence>
<protein>
    <submittedName>
        <fullName evidence="2">Uncharacterized protein</fullName>
    </submittedName>
</protein>
<evidence type="ECO:0000256" key="1">
    <source>
        <dbReference type="SAM" id="MobiDB-lite"/>
    </source>
</evidence>
<dbReference type="GeneID" id="54567967"/>
<sequence length="260" mass="28576">MVRSSTSRPSSAEMASPAITPRNSPDQIADARARNEATENDDDAVSIQADMEKAIVALNFHKMLRSNGQAFVGGSILKSKVTIRFTPVMSTQIPGCILTVESDDDGGDLPWGISKVDVYVFANCLARLPSPDGTQHDGPRPRRPMFSGIAEHQQRELQQRAHGLKAGDEGLSQFEWILVALFTESEVDILRYWPSSAECSAVFLRFESVWGAALKDAAVMGNFPYYRRRAASQGLSVTSPIFRPQLAVPPPNLVTEWRVT</sequence>
<name>A0A6A6BZ44_ZASCE</name>
<feature type="compositionally biased region" description="Polar residues" evidence="1">
    <location>
        <begin position="1"/>
        <end position="10"/>
    </location>
</feature>
<keyword evidence="3" id="KW-1185">Reference proteome</keyword>
<gene>
    <name evidence="2" type="ORF">M409DRAFT_61283</name>
</gene>
<proteinExistence type="predicted"/>
<dbReference type="Proteomes" id="UP000799537">
    <property type="component" value="Unassembled WGS sequence"/>
</dbReference>
<feature type="region of interest" description="Disordered" evidence="1">
    <location>
        <begin position="1"/>
        <end position="45"/>
    </location>
</feature>
<dbReference type="AlphaFoldDB" id="A0A6A6BZ44"/>
<dbReference type="EMBL" id="ML993647">
    <property type="protein sequence ID" value="KAF2158862.1"/>
    <property type="molecule type" value="Genomic_DNA"/>
</dbReference>
<reference evidence="2" key="1">
    <citation type="journal article" date="2020" name="Stud. Mycol.">
        <title>101 Dothideomycetes genomes: a test case for predicting lifestyles and emergence of pathogens.</title>
        <authorList>
            <person name="Haridas S."/>
            <person name="Albert R."/>
            <person name="Binder M."/>
            <person name="Bloem J."/>
            <person name="Labutti K."/>
            <person name="Salamov A."/>
            <person name="Andreopoulos B."/>
            <person name="Baker S."/>
            <person name="Barry K."/>
            <person name="Bills G."/>
            <person name="Bluhm B."/>
            <person name="Cannon C."/>
            <person name="Castanera R."/>
            <person name="Culley D."/>
            <person name="Daum C."/>
            <person name="Ezra D."/>
            <person name="Gonzalez J."/>
            <person name="Henrissat B."/>
            <person name="Kuo A."/>
            <person name="Liang C."/>
            <person name="Lipzen A."/>
            <person name="Lutzoni F."/>
            <person name="Magnuson J."/>
            <person name="Mondo S."/>
            <person name="Nolan M."/>
            <person name="Ohm R."/>
            <person name="Pangilinan J."/>
            <person name="Park H.-J."/>
            <person name="Ramirez L."/>
            <person name="Alfaro M."/>
            <person name="Sun H."/>
            <person name="Tritt A."/>
            <person name="Yoshinaga Y."/>
            <person name="Zwiers L.-H."/>
            <person name="Turgeon B."/>
            <person name="Goodwin S."/>
            <person name="Spatafora J."/>
            <person name="Crous P."/>
            <person name="Grigoriev I."/>
        </authorList>
    </citation>
    <scope>NUCLEOTIDE SEQUENCE</scope>
    <source>
        <strain evidence="2">ATCC 36951</strain>
    </source>
</reference>
<accession>A0A6A6BZ44</accession>
<dbReference type="RefSeq" id="XP_033659751.1">
    <property type="nucleotide sequence ID" value="XM_033814695.1"/>
</dbReference>
<dbReference type="OrthoDB" id="3946766at2759"/>
<evidence type="ECO:0000313" key="2">
    <source>
        <dbReference type="EMBL" id="KAF2158862.1"/>
    </source>
</evidence>
<organism evidence="2 3">
    <name type="scientific">Zasmidium cellare ATCC 36951</name>
    <dbReference type="NCBI Taxonomy" id="1080233"/>
    <lineage>
        <taxon>Eukaryota</taxon>
        <taxon>Fungi</taxon>
        <taxon>Dikarya</taxon>
        <taxon>Ascomycota</taxon>
        <taxon>Pezizomycotina</taxon>
        <taxon>Dothideomycetes</taxon>
        <taxon>Dothideomycetidae</taxon>
        <taxon>Mycosphaerellales</taxon>
        <taxon>Mycosphaerellaceae</taxon>
        <taxon>Zasmidium</taxon>
    </lineage>
</organism>